<organism evidence="5 6">
    <name type="scientific">Oldenlandia corymbosa var. corymbosa</name>
    <dbReference type="NCBI Taxonomy" id="529605"/>
    <lineage>
        <taxon>Eukaryota</taxon>
        <taxon>Viridiplantae</taxon>
        <taxon>Streptophyta</taxon>
        <taxon>Embryophyta</taxon>
        <taxon>Tracheophyta</taxon>
        <taxon>Spermatophyta</taxon>
        <taxon>Magnoliopsida</taxon>
        <taxon>eudicotyledons</taxon>
        <taxon>Gunneridae</taxon>
        <taxon>Pentapetalae</taxon>
        <taxon>asterids</taxon>
        <taxon>lamiids</taxon>
        <taxon>Gentianales</taxon>
        <taxon>Rubiaceae</taxon>
        <taxon>Rubioideae</taxon>
        <taxon>Spermacoceae</taxon>
        <taxon>Hedyotis-Oldenlandia complex</taxon>
        <taxon>Oldenlandia</taxon>
    </lineage>
</organism>
<protein>
    <submittedName>
        <fullName evidence="5">OLC1v1034083C1</fullName>
    </submittedName>
</protein>
<proteinExistence type="predicted"/>
<evidence type="ECO:0000256" key="2">
    <source>
        <dbReference type="ARBA" id="ARBA00023136"/>
    </source>
</evidence>
<evidence type="ECO:0000313" key="6">
    <source>
        <dbReference type="Proteomes" id="UP001161247"/>
    </source>
</evidence>
<keyword evidence="2 4" id="KW-0472">Membrane</keyword>
<accession>A0AAV1CQG0</accession>
<keyword evidence="6" id="KW-1185">Reference proteome</keyword>
<dbReference type="InterPro" id="IPR044839">
    <property type="entry name" value="NDR1-like"/>
</dbReference>
<name>A0AAV1CQG0_OLDCO</name>
<evidence type="ECO:0000256" key="4">
    <source>
        <dbReference type="SAM" id="Phobius"/>
    </source>
</evidence>
<feature type="transmembrane region" description="Helical" evidence="4">
    <location>
        <begin position="83"/>
        <end position="104"/>
    </location>
</feature>
<keyword evidence="4" id="KW-0812">Transmembrane</keyword>
<dbReference type="AlphaFoldDB" id="A0AAV1CQG0"/>
<dbReference type="PANTHER" id="PTHR31234:SF55">
    <property type="entry name" value="LATE EMBRYOGENESIS ABUNDANT (LEA) HYDROXYPROLINE-RICH GLYCOPROTEIN FAMILY"/>
    <property type="match status" value="1"/>
</dbReference>
<dbReference type="EMBL" id="OX459120">
    <property type="protein sequence ID" value="CAI9097612.1"/>
    <property type="molecule type" value="Genomic_DNA"/>
</dbReference>
<gene>
    <name evidence="5" type="ORF">OLC1_LOCUS8050</name>
</gene>
<dbReference type="GO" id="GO:0005886">
    <property type="term" value="C:plasma membrane"/>
    <property type="evidence" value="ECO:0007669"/>
    <property type="project" value="TreeGrafter"/>
</dbReference>
<comment type="subcellular location">
    <subcellularLocation>
        <location evidence="1">Membrane</location>
    </subcellularLocation>
</comment>
<reference evidence="5" key="1">
    <citation type="submission" date="2023-03" db="EMBL/GenBank/DDBJ databases">
        <authorList>
            <person name="Julca I."/>
        </authorList>
    </citation>
    <scope>NUCLEOTIDE SEQUENCE</scope>
</reference>
<feature type="compositionally biased region" description="Pro residues" evidence="3">
    <location>
        <begin position="23"/>
        <end position="32"/>
    </location>
</feature>
<feature type="region of interest" description="Disordered" evidence="3">
    <location>
        <begin position="1"/>
        <end position="32"/>
    </location>
</feature>
<evidence type="ECO:0000256" key="3">
    <source>
        <dbReference type="SAM" id="MobiDB-lite"/>
    </source>
</evidence>
<dbReference type="PANTHER" id="PTHR31234">
    <property type="entry name" value="LATE EMBRYOGENESIS ABUNDANT (LEA) HYDROXYPROLINE-RICH GLYCOPROTEIN FAMILY"/>
    <property type="match status" value="1"/>
</dbReference>
<sequence>MSQDESRNEPTAAGYAPLGHPRTQPPQYPPPFPGFSNYAYTPGMVGLPIPKGTAYYASAQLPRSPPSPDHEITTGHSQARLTFIFAVIFVIGSLMLGIFTWLILGNRRPQFQVKEFSMPSLNVTNNYTTLEAQWEVKITARNPSRKTEFYLGEIEGSLIYRGLVLDMEVIDPLNLGADSEGVLRATFYVPEPGSGMRSRSATPALARQMEEDRKSGMAEFDLRLIMETTYSSDNTFWSKRNVIRVLCGDIRVNFSSPTAGGTWFGVRKECLTYG</sequence>
<dbReference type="Proteomes" id="UP001161247">
    <property type="component" value="Chromosome 3"/>
</dbReference>
<evidence type="ECO:0000256" key="1">
    <source>
        <dbReference type="ARBA" id="ARBA00004370"/>
    </source>
</evidence>
<dbReference type="GO" id="GO:0098542">
    <property type="term" value="P:defense response to other organism"/>
    <property type="evidence" value="ECO:0007669"/>
    <property type="project" value="InterPro"/>
</dbReference>
<keyword evidence="4" id="KW-1133">Transmembrane helix</keyword>
<evidence type="ECO:0000313" key="5">
    <source>
        <dbReference type="EMBL" id="CAI9097612.1"/>
    </source>
</evidence>